<protein>
    <recommendedName>
        <fullName evidence="4">FG-GAP repeat-containing protein</fullName>
    </recommendedName>
</protein>
<feature type="chain" id="PRO_5030591402" description="FG-GAP repeat-containing protein" evidence="1">
    <location>
        <begin position="22"/>
        <end position="160"/>
    </location>
</feature>
<sequence length="160" mass="17210">MKTNIPLLVLAALLASVAATAAQLSPQDEAAAFRAAGFKQQGQQWRLCDDPGTSSYTPGTIETVRDLNGDGRPEVVISEGSTFCHGMTGMGYSLVSQQADGSWKLMDSSTGIPSFLDTKGTDGWPDIEVGGPGFCFPVVRWNGREYALHRQQYQGKPCQH</sequence>
<reference evidence="2 3" key="1">
    <citation type="submission" date="2020-08" db="EMBL/GenBank/DDBJ databases">
        <authorList>
            <person name="Criscuolo A."/>
        </authorList>
    </citation>
    <scope>NUCLEOTIDE SEQUENCE [LARGE SCALE GENOMIC DNA]</scope>
    <source>
        <strain evidence="2">CIP111764</strain>
    </source>
</reference>
<keyword evidence="1" id="KW-0732">Signal</keyword>
<evidence type="ECO:0000313" key="2">
    <source>
        <dbReference type="EMBL" id="CAD5110568.1"/>
    </source>
</evidence>
<name>A0A7U7ESY1_9GAMM</name>
<dbReference type="InterPro" id="IPR028994">
    <property type="entry name" value="Integrin_alpha_N"/>
</dbReference>
<dbReference type="AlphaFoldDB" id="A0A7U7ESY1"/>
<accession>A0A7U7ESY1</accession>
<evidence type="ECO:0000256" key="1">
    <source>
        <dbReference type="SAM" id="SignalP"/>
    </source>
</evidence>
<evidence type="ECO:0000313" key="3">
    <source>
        <dbReference type="Proteomes" id="UP000583387"/>
    </source>
</evidence>
<dbReference type="Proteomes" id="UP000583387">
    <property type="component" value="Unassembled WGS sequence"/>
</dbReference>
<proteinExistence type="predicted"/>
<dbReference type="SUPFAM" id="SSF69318">
    <property type="entry name" value="Integrin alpha N-terminal domain"/>
    <property type="match status" value="1"/>
</dbReference>
<feature type="signal peptide" evidence="1">
    <location>
        <begin position="1"/>
        <end position="21"/>
    </location>
</feature>
<dbReference type="RefSeq" id="WP_187673877.1">
    <property type="nucleotide sequence ID" value="NZ_CAJFCI010000097.1"/>
</dbReference>
<keyword evidence="3" id="KW-1185">Reference proteome</keyword>
<gene>
    <name evidence="2" type="ORF">PSEWESI4_04891</name>
</gene>
<evidence type="ECO:0008006" key="4">
    <source>
        <dbReference type="Google" id="ProtNLM"/>
    </source>
</evidence>
<organism evidence="2 3">
    <name type="scientific">Zestomonas carbonaria</name>
    <dbReference type="NCBI Taxonomy" id="2762745"/>
    <lineage>
        <taxon>Bacteria</taxon>
        <taxon>Pseudomonadati</taxon>
        <taxon>Pseudomonadota</taxon>
        <taxon>Gammaproteobacteria</taxon>
        <taxon>Pseudomonadales</taxon>
        <taxon>Pseudomonadaceae</taxon>
        <taxon>Zestomonas</taxon>
    </lineage>
</organism>
<comment type="caution">
    <text evidence="2">The sequence shown here is derived from an EMBL/GenBank/DDBJ whole genome shotgun (WGS) entry which is preliminary data.</text>
</comment>
<dbReference type="EMBL" id="CAJFCI010000097">
    <property type="protein sequence ID" value="CAD5110568.1"/>
    <property type="molecule type" value="Genomic_DNA"/>
</dbReference>